<dbReference type="EMBL" id="CQBK01000022">
    <property type="protein sequence ID" value="CNI29307.1"/>
    <property type="molecule type" value="Genomic_DNA"/>
</dbReference>
<proteinExistence type="predicted"/>
<dbReference type="Proteomes" id="UP000038204">
    <property type="component" value="Unassembled WGS sequence"/>
</dbReference>
<gene>
    <name evidence="1" type="ORF">ERS008667_02972</name>
</gene>
<evidence type="ECO:0000313" key="1">
    <source>
        <dbReference type="EMBL" id="CNI29307.1"/>
    </source>
</evidence>
<evidence type="ECO:0000313" key="2">
    <source>
        <dbReference type="Proteomes" id="UP000038204"/>
    </source>
</evidence>
<dbReference type="AlphaFoldDB" id="A0A0T9QW01"/>
<accession>A0A0T9QW01</accession>
<sequence length="81" mass="9271">MPVIIEDTRFYVAWRLGGGSGVYFQPNAPEQVCRFFQQFGRETGYTDQVGLDFIADSDGHFHVLECNQEGGKRDTNRREPI</sequence>
<protein>
    <recommendedName>
        <fullName evidence="3">ATP-grasp domain-containing protein</fullName>
    </recommendedName>
</protein>
<evidence type="ECO:0008006" key="3">
    <source>
        <dbReference type="Google" id="ProtNLM"/>
    </source>
</evidence>
<dbReference type="SUPFAM" id="SSF56059">
    <property type="entry name" value="Glutathione synthetase ATP-binding domain-like"/>
    <property type="match status" value="1"/>
</dbReference>
<name>A0A0T9QW01_9GAMM</name>
<organism evidence="1 2">
    <name type="scientific">Yersinia similis</name>
    <dbReference type="NCBI Taxonomy" id="367190"/>
    <lineage>
        <taxon>Bacteria</taxon>
        <taxon>Pseudomonadati</taxon>
        <taxon>Pseudomonadota</taxon>
        <taxon>Gammaproteobacteria</taxon>
        <taxon>Enterobacterales</taxon>
        <taxon>Yersiniaceae</taxon>
        <taxon>Yersinia</taxon>
    </lineage>
</organism>
<reference evidence="1 2" key="1">
    <citation type="submission" date="2015-03" db="EMBL/GenBank/DDBJ databases">
        <authorList>
            <person name="Murphy D."/>
        </authorList>
    </citation>
    <scope>NUCLEOTIDE SEQUENCE [LARGE SCALE GENOMIC DNA]</scope>
    <source>
        <strain evidence="1 2">Y233</strain>
    </source>
</reference>